<dbReference type="InterPro" id="IPR027396">
    <property type="entry name" value="DsrEFH-like"/>
</dbReference>
<organism evidence="1 2">
    <name type="scientific">Caldinitratiruptor microaerophilus</name>
    <dbReference type="NCBI Taxonomy" id="671077"/>
    <lineage>
        <taxon>Bacteria</taxon>
        <taxon>Bacillati</taxon>
        <taxon>Bacillota</taxon>
        <taxon>Clostridia</taxon>
        <taxon>Eubacteriales</taxon>
        <taxon>Symbiobacteriaceae</taxon>
        <taxon>Caldinitratiruptor</taxon>
    </lineage>
</organism>
<accession>A0AA35CLD7</accession>
<dbReference type="PANTHER" id="PTHR34874:SF1">
    <property type="entry name" value="PROTEIN YCHN"/>
    <property type="match status" value="1"/>
</dbReference>
<evidence type="ECO:0008006" key="3">
    <source>
        <dbReference type="Google" id="ProtNLM"/>
    </source>
</evidence>
<keyword evidence="2" id="KW-1185">Reference proteome</keyword>
<dbReference type="InterPro" id="IPR003787">
    <property type="entry name" value="Sulphur_relay_DsrE/F-like"/>
</dbReference>
<dbReference type="GO" id="GO:0005829">
    <property type="term" value="C:cytosol"/>
    <property type="evidence" value="ECO:0007669"/>
    <property type="project" value="TreeGrafter"/>
</dbReference>
<evidence type="ECO:0000313" key="2">
    <source>
        <dbReference type="Proteomes" id="UP001163687"/>
    </source>
</evidence>
<proteinExistence type="predicted"/>
<dbReference type="Proteomes" id="UP001163687">
    <property type="component" value="Chromosome"/>
</dbReference>
<dbReference type="PANTHER" id="PTHR34874">
    <property type="entry name" value="PROTEIN YCHN"/>
    <property type="match status" value="1"/>
</dbReference>
<sequence length="123" mass="13033">MSDPTPAATLTLFLTGTPFGSEAARTALNLAEAALERGYRVNLFASADGVYAATAGQKAEGLPPVGERLPALIEKGLRVDLCGSCLQLRGLRREVRIDGTRPSSLKNLFAMVQESRAFIALGQ</sequence>
<dbReference type="SUPFAM" id="SSF75169">
    <property type="entry name" value="DsrEFH-like"/>
    <property type="match status" value="1"/>
</dbReference>
<evidence type="ECO:0000313" key="1">
    <source>
        <dbReference type="EMBL" id="BDG60548.1"/>
    </source>
</evidence>
<dbReference type="KEGG" id="cmic:caldi_16380"/>
<dbReference type="Pfam" id="PF02635">
    <property type="entry name" value="DsrE"/>
    <property type="match status" value="1"/>
</dbReference>
<dbReference type="EMBL" id="AP025628">
    <property type="protein sequence ID" value="BDG60548.1"/>
    <property type="molecule type" value="Genomic_DNA"/>
</dbReference>
<dbReference type="Gene3D" id="3.40.1260.10">
    <property type="entry name" value="DsrEFH-like"/>
    <property type="match status" value="1"/>
</dbReference>
<gene>
    <name evidence="1" type="ORF">caldi_16380</name>
</gene>
<reference evidence="1" key="1">
    <citation type="submission" date="2022-03" db="EMBL/GenBank/DDBJ databases">
        <title>Complete genome sequence of Caldinitratiruptor microaerophilus.</title>
        <authorList>
            <person name="Mukaiyama R."/>
            <person name="Nishiyama T."/>
            <person name="Ueda K."/>
        </authorList>
    </citation>
    <scope>NUCLEOTIDE SEQUENCE</scope>
    <source>
        <strain evidence="1">JCM 16183</strain>
    </source>
</reference>
<protein>
    <recommendedName>
        <fullName evidence="3">Sulfur reduction protein DsrE</fullName>
    </recommendedName>
</protein>
<dbReference type="RefSeq" id="WP_264844569.1">
    <property type="nucleotide sequence ID" value="NZ_AP025628.1"/>
</dbReference>
<name>A0AA35CLD7_9FIRM</name>
<dbReference type="AlphaFoldDB" id="A0AA35CLD7"/>